<dbReference type="EMBL" id="KY417925">
    <property type="protein sequence ID" value="APU92939.1"/>
    <property type="molecule type" value="Genomic_DNA"/>
</dbReference>
<dbReference type="Proteomes" id="UP000221249">
    <property type="component" value="Segment"/>
</dbReference>
<sequence length="142" mass="14417">MTHFKSDAAKGKTPVTYPRGAGYATTQRYVATIPATAAVGDIVEIACIPPGCRPVEAVIDADGAVSGDIGVMTGDWGKEDAERTCGAEIAAAQDLTADAVFRPTKPSAYRIPSNDAARGIGVKITTAPTAAVAIGITLTVVA</sequence>
<accession>A0A240F4R6</accession>
<proteinExistence type="predicted"/>
<evidence type="ECO:0000313" key="2">
    <source>
        <dbReference type="Proteomes" id="UP000221249"/>
    </source>
</evidence>
<gene>
    <name evidence="1" type="ORF">POI1126_11</name>
</gene>
<keyword evidence="2" id="KW-1185">Reference proteome</keyword>
<protein>
    <submittedName>
        <fullName evidence="1">Virion-associated component</fullName>
    </submittedName>
</protein>
<name>A0A240F4R6_9CAUD</name>
<evidence type="ECO:0000313" key="1">
    <source>
        <dbReference type="EMBL" id="APU92939.1"/>
    </source>
</evidence>
<reference evidence="1 2" key="1">
    <citation type="journal article" date="2017" name="Front. Microbiol.">
        <title>Prevalence, Host Range, and Comparative Genomic Analysis of Temperate Ochrobactrum Phages.</title>
        <authorList>
            <person name="Jackel C."/>
            <person name="Hertwig S."/>
            <person name="Scholz H.C."/>
            <person name="Nockler K."/>
            <person name="Reetz J."/>
            <person name="Hammerl J.A."/>
        </authorList>
    </citation>
    <scope>NUCLEOTIDE SEQUENCE [LARGE SCALE GENOMIC DNA]</scope>
</reference>
<organism evidence="1 2">
    <name type="scientific">Ochrobactrum phage POI1126</name>
    <dbReference type="NCBI Taxonomy" id="1932118"/>
    <lineage>
        <taxon>Viruses</taxon>
        <taxon>Duplodnaviria</taxon>
        <taxon>Heunggongvirae</taxon>
        <taxon>Uroviricota</taxon>
        <taxon>Caudoviricetes</taxon>
        <taxon>Namazuvirus</taxon>
        <taxon>Namazuvirus POI1126</taxon>
    </lineage>
</organism>